<accession>A0ABS0QSX7</accession>
<sequence>LLVIYKHTISQNGLTFKDVLEFIYQQIVRYQDVTLSPSYEGAAGQQKISEIMIHFRNDTSDSLLGLKIKTIEDYLS</sequence>
<organism evidence="1 2">
    <name type="scientific">Staphylococcus felis</name>
    <dbReference type="NCBI Taxonomy" id="46127"/>
    <lineage>
        <taxon>Bacteria</taxon>
        <taxon>Bacillati</taxon>
        <taxon>Bacillota</taxon>
        <taxon>Bacilli</taxon>
        <taxon>Bacillales</taxon>
        <taxon>Staphylococcaceae</taxon>
        <taxon>Staphylococcus</taxon>
    </lineage>
</organism>
<feature type="non-terminal residue" evidence="1">
    <location>
        <position position="1"/>
    </location>
</feature>
<dbReference type="Proteomes" id="UP000597038">
    <property type="component" value="Unassembled WGS sequence"/>
</dbReference>
<protein>
    <submittedName>
        <fullName evidence="1">Phosphoglucomutase</fullName>
    </submittedName>
</protein>
<dbReference type="EMBL" id="JAEDAQ010000267">
    <property type="protein sequence ID" value="MBH9582247.1"/>
    <property type="molecule type" value="Genomic_DNA"/>
</dbReference>
<gene>
    <name evidence="1" type="ORF">I9026_13080</name>
</gene>
<comment type="caution">
    <text evidence="1">The sequence shown here is derived from an EMBL/GenBank/DDBJ whole genome shotgun (WGS) entry which is preliminary data.</text>
</comment>
<keyword evidence="2" id="KW-1185">Reference proteome</keyword>
<feature type="non-terminal residue" evidence="1">
    <location>
        <position position="76"/>
    </location>
</feature>
<name>A0ABS0QSX7_9STAP</name>
<evidence type="ECO:0000313" key="2">
    <source>
        <dbReference type="Proteomes" id="UP000597038"/>
    </source>
</evidence>
<reference evidence="1 2" key="1">
    <citation type="submission" date="2020-12" db="EMBL/GenBank/DDBJ databases">
        <title>Genomic analysis of Staphylococcus felis from a cat with skin infection.</title>
        <authorList>
            <person name="Aslantas O."/>
            <person name="Keskin O."/>
            <person name="Buyukaltay K."/>
            <person name="Gullu Yucetepe A."/>
        </authorList>
    </citation>
    <scope>NUCLEOTIDE SEQUENCE [LARGE SCALE GENOMIC DNA]</scope>
    <source>
        <strain evidence="1 2">HARRANVET</strain>
    </source>
</reference>
<proteinExistence type="predicted"/>
<evidence type="ECO:0000313" key="1">
    <source>
        <dbReference type="EMBL" id="MBH9582247.1"/>
    </source>
</evidence>